<name>A0A8S9L978_BRACR</name>
<feature type="region of interest" description="Disordered" evidence="1">
    <location>
        <begin position="32"/>
        <end position="96"/>
    </location>
</feature>
<sequence length="115" mass="13535">MAHDIWWSDQLEIRGEREICGGVEDIERYAEASSISRDAESSKRAPETRNRRRDREREREADSSRETRNRRPEREATIPPIETSADAVDEEISSSRRDLRFAFGVASREREKTRR</sequence>
<dbReference type="AlphaFoldDB" id="A0A8S9L978"/>
<gene>
    <name evidence="2" type="ORF">F2Q70_00024698</name>
</gene>
<evidence type="ECO:0000313" key="2">
    <source>
        <dbReference type="EMBL" id="KAF2604700.1"/>
    </source>
</evidence>
<dbReference type="EMBL" id="QGKY02000094">
    <property type="protein sequence ID" value="KAF2604700.1"/>
    <property type="molecule type" value="Genomic_DNA"/>
</dbReference>
<accession>A0A8S9L978</accession>
<organism evidence="2">
    <name type="scientific">Brassica cretica</name>
    <name type="common">Mustard</name>
    <dbReference type="NCBI Taxonomy" id="69181"/>
    <lineage>
        <taxon>Eukaryota</taxon>
        <taxon>Viridiplantae</taxon>
        <taxon>Streptophyta</taxon>
        <taxon>Embryophyta</taxon>
        <taxon>Tracheophyta</taxon>
        <taxon>Spermatophyta</taxon>
        <taxon>Magnoliopsida</taxon>
        <taxon>eudicotyledons</taxon>
        <taxon>Gunneridae</taxon>
        <taxon>Pentapetalae</taxon>
        <taxon>rosids</taxon>
        <taxon>malvids</taxon>
        <taxon>Brassicales</taxon>
        <taxon>Brassicaceae</taxon>
        <taxon>Brassiceae</taxon>
        <taxon>Brassica</taxon>
    </lineage>
</organism>
<feature type="compositionally biased region" description="Basic and acidic residues" evidence="1">
    <location>
        <begin position="37"/>
        <end position="76"/>
    </location>
</feature>
<proteinExistence type="predicted"/>
<evidence type="ECO:0000256" key="1">
    <source>
        <dbReference type="SAM" id="MobiDB-lite"/>
    </source>
</evidence>
<protein>
    <submittedName>
        <fullName evidence="2">Uncharacterized protein</fullName>
    </submittedName>
</protein>
<comment type="caution">
    <text evidence="2">The sequence shown here is derived from an EMBL/GenBank/DDBJ whole genome shotgun (WGS) entry which is preliminary data.</text>
</comment>
<reference evidence="2" key="1">
    <citation type="submission" date="2019-12" db="EMBL/GenBank/DDBJ databases">
        <title>Genome sequencing and annotation of Brassica cretica.</title>
        <authorList>
            <person name="Studholme D.J."/>
            <person name="Sarris P.F."/>
        </authorList>
    </citation>
    <scope>NUCLEOTIDE SEQUENCE</scope>
    <source>
        <strain evidence="2">PFS-102/07</strain>
        <tissue evidence="2">Leaf</tissue>
    </source>
</reference>